<feature type="transmembrane region" description="Helical" evidence="2">
    <location>
        <begin position="292"/>
        <end position="310"/>
    </location>
</feature>
<evidence type="ECO:0000256" key="1">
    <source>
        <dbReference type="SAM" id="MobiDB-lite"/>
    </source>
</evidence>
<evidence type="ECO:0000256" key="2">
    <source>
        <dbReference type="SAM" id="Phobius"/>
    </source>
</evidence>
<accession>A0A1Z5K9H4</accession>
<keyword evidence="2" id="KW-1133">Transmembrane helix</keyword>
<dbReference type="AlphaFoldDB" id="A0A1Z5K9H4"/>
<dbReference type="EMBL" id="BDSP01000191">
    <property type="protein sequence ID" value="GAX22884.1"/>
    <property type="molecule type" value="Genomic_DNA"/>
</dbReference>
<comment type="caution">
    <text evidence="3">The sequence shown here is derived from an EMBL/GenBank/DDBJ whole genome shotgun (WGS) entry which is preliminary data.</text>
</comment>
<keyword evidence="4" id="KW-1185">Reference proteome</keyword>
<evidence type="ECO:0000313" key="4">
    <source>
        <dbReference type="Proteomes" id="UP000198406"/>
    </source>
</evidence>
<sequence length="316" mass="35255">MNRNESPATVSTRTFTPTERQSELEALRQRGLTKQLNRHFNEQVAKVALQKDPMIKRLTTTMMTTTTKVSANREISPLDAIYLSITKWRRESRQRETMHPRHSVSPDTTVRFSTRVELPELEIPVSDAAQQIEINLQEYVQTGASPLPSVESLGNDVTYAHEKCLPNSIVAQQVDARCTPTAEQVAVYVKPGAFVDCISAEGFDTDGENEETSTSTSSFTYEDEASKLAMPSRGDDHDMTKQVQTKIVSKPCALRDEHKCDVWDAPPALVASPRSTDETWKPQTKPLFAHNNGFMCGVAVIVAVGMYYSLGLQHHL</sequence>
<feature type="region of interest" description="Disordered" evidence="1">
    <location>
        <begin position="1"/>
        <end position="22"/>
    </location>
</feature>
<proteinExistence type="predicted"/>
<keyword evidence="2" id="KW-0472">Membrane</keyword>
<reference evidence="3 4" key="1">
    <citation type="journal article" date="2015" name="Plant Cell">
        <title>Oil accumulation by the oleaginous diatom Fistulifera solaris as revealed by the genome and transcriptome.</title>
        <authorList>
            <person name="Tanaka T."/>
            <person name="Maeda Y."/>
            <person name="Veluchamy A."/>
            <person name="Tanaka M."/>
            <person name="Abida H."/>
            <person name="Marechal E."/>
            <person name="Bowler C."/>
            <person name="Muto M."/>
            <person name="Sunaga Y."/>
            <person name="Tanaka M."/>
            <person name="Yoshino T."/>
            <person name="Taniguchi T."/>
            <person name="Fukuda Y."/>
            <person name="Nemoto M."/>
            <person name="Matsumoto M."/>
            <person name="Wong P.S."/>
            <person name="Aburatani S."/>
            <person name="Fujibuchi W."/>
        </authorList>
    </citation>
    <scope>NUCLEOTIDE SEQUENCE [LARGE SCALE GENOMIC DNA]</scope>
    <source>
        <strain evidence="3 4">JPCC DA0580</strain>
    </source>
</reference>
<keyword evidence="2" id="KW-0812">Transmembrane</keyword>
<name>A0A1Z5K9H4_FISSO</name>
<protein>
    <submittedName>
        <fullName evidence="3">Uncharacterized protein</fullName>
    </submittedName>
</protein>
<dbReference type="InParanoid" id="A0A1Z5K9H4"/>
<dbReference type="Proteomes" id="UP000198406">
    <property type="component" value="Unassembled WGS sequence"/>
</dbReference>
<feature type="region of interest" description="Disordered" evidence="1">
    <location>
        <begin position="203"/>
        <end position="222"/>
    </location>
</feature>
<feature type="compositionally biased region" description="Polar residues" evidence="1">
    <location>
        <begin position="1"/>
        <end position="19"/>
    </location>
</feature>
<evidence type="ECO:0000313" key="3">
    <source>
        <dbReference type="EMBL" id="GAX22884.1"/>
    </source>
</evidence>
<organism evidence="3 4">
    <name type="scientific">Fistulifera solaris</name>
    <name type="common">Oleaginous diatom</name>
    <dbReference type="NCBI Taxonomy" id="1519565"/>
    <lineage>
        <taxon>Eukaryota</taxon>
        <taxon>Sar</taxon>
        <taxon>Stramenopiles</taxon>
        <taxon>Ochrophyta</taxon>
        <taxon>Bacillariophyta</taxon>
        <taxon>Bacillariophyceae</taxon>
        <taxon>Bacillariophycidae</taxon>
        <taxon>Naviculales</taxon>
        <taxon>Naviculaceae</taxon>
        <taxon>Fistulifera</taxon>
    </lineage>
</organism>
<gene>
    <name evidence="3" type="ORF">FisN_24Lh171</name>
</gene>